<dbReference type="InterPro" id="IPR029068">
    <property type="entry name" value="Glyas_Bleomycin-R_OHBP_Dase"/>
</dbReference>
<dbReference type="SUPFAM" id="SSF54593">
    <property type="entry name" value="Glyoxalase/Bleomycin resistance protein/Dihydroxybiphenyl dioxygenase"/>
    <property type="match status" value="1"/>
</dbReference>
<name>A0A1T4KG56_9HYPH</name>
<dbReference type="PANTHER" id="PTHR36113:SF3">
    <property type="entry name" value="SLL5075 PROTEIN"/>
    <property type="match status" value="1"/>
</dbReference>
<keyword evidence="3" id="KW-1185">Reference proteome</keyword>
<sequence length="182" mass="20735">MPKAINAQLTHFGLHATNIGRMVDFYTDTLGFVISDRGRLKTGNQVVFMTQSADCHHQFVLFDGRPEEMPYNPVNQISFHLDSLDHLKAYRQALTAAGVIELRQTDHGNAWAFYFKDPEGNTVEMYCDTPFHTPQPCGEPLDLDLSNSEIEQRTEAMCRQRPGFMTREAWMQGIQAKLDARP</sequence>
<dbReference type="AlphaFoldDB" id="A0A1T4KG56"/>
<dbReference type="OrthoDB" id="9792626at2"/>
<dbReference type="PANTHER" id="PTHR36113">
    <property type="entry name" value="LYASE, PUTATIVE-RELATED-RELATED"/>
    <property type="match status" value="1"/>
</dbReference>
<evidence type="ECO:0000259" key="1">
    <source>
        <dbReference type="PROSITE" id="PS51819"/>
    </source>
</evidence>
<proteinExistence type="predicted"/>
<keyword evidence="2" id="KW-0560">Oxidoreductase</keyword>
<dbReference type="InterPro" id="IPR037523">
    <property type="entry name" value="VOC_core"/>
</dbReference>
<dbReference type="InterPro" id="IPR004360">
    <property type="entry name" value="Glyas_Fos-R_dOase_dom"/>
</dbReference>
<organism evidence="2 3">
    <name type="scientific">Enhydrobacter aerosaccus</name>
    <dbReference type="NCBI Taxonomy" id="225324"/>
    <lineage>
        <taxon>Bacteria</taxon>
        <taxon>Pseudomonadati</taxon>
        <taxon>Pseudomonadota</taxon>
        <taxon>Alphaproteobacteria</taxon>
        <taxon>Hyphomicrobiales</taxon>
        <taxon>Enhydrobacter</taxon>
    </lineage>
</organism>
<dbReference type="InterPro" id="IPR051332">
    <property type="entry name" value="Fosfomycin_Res_Enzymes"/>
</dbReference>
<dbReference type="Proteomes" id="UP000190092">
    <property type="component" value="Unassembled WGS sequence"/>
</dbReference>
<dbReference type="RefSeq" id="WP_085932630.1">
    <property type="nucleotide sequence ID" value="NZ_FUWJ01000001.1"/>
</dbReference>
<gene>
    <name evidence="2" type="ORF">SAMN02745126_00951</name>
</gene>
<protein>
    <submittedName>
        <fullName evidence="2">Glyoxalase/Bleomycin resistance protein/Dioxygenase superfamily protein</fullName>
    </submittedName>
</protein>
<dbReference type="STRING" id="225324.SAMN02745126_00951"/>
<dbReference type="PROSITE" id="PS51819">
    <property type="entry name" value="VOC"/>
    <property type="match status" value="1"/>
</dbReference>
<keyword evidence="2" id="KW-0223">Dioxygenase</keyword>
<feature type="domain" description="VOC" evidence="1">
    <location>
        <begin position="8"/>
        <end position="128"/>
    </location>
</feature>
<dbReference type="Gene3D" id="3.10.180.10">
    <property type="entry name" value="2,3-Dihydroxybiphenyl 1,2-Dioxygenase, domain 1"/>
    <property type="match status" value="1"/>
</dbReference>
<dbReference type="Pfam" id="PF00903">
    <property type="entry name" value="Glyoxalase"/>
    <property type="match status" value="1"/>
</dbReference>
<reference evidence="3" key="1">
    <citation type="submission" date="2017-02" db="EMBL/GenBank/DDBJ databases">
        <authorList>
            <person name="Varghese N."/>
            <person name="Submissions S."/>
        </authorList>
    </citation>
    <scope>NUCLEOTIDE SEQUENCE [LARGE SCALE GENOMIC DNA]</scope>
    <source>
        <strain evidence="3">ATCC 27094</strain>
    </source>
</reference>
<evidence type="ECO:0000313" key="3">
    <source>
        <dbReference type="Proteomes" id="UP000190092"/>
    </source>
</evidence>
<accession>A0A1T4KG56</accession>
<dbReference type="EMBL" id="FUWJ01000001">
    <property type="protein sequence ID" value="SJZ41428.1"/>
    <property type="molecule type" value="Genomic_DNA"/>
</dbReference>
<evidence type="ECO:0000313" key="2">
    <source>
        <dbReference type="EMBL" id="SJZ41428.1"/>
    </source>
</evidence>
<dbReference type="GO" id="GO:0051213">
    <property type="term" value="F:dioxygenase activity"/>
    <property type="evidence" value="ECO:0007669"/>
    <property type="project" value="UniProtKB-KW"/>
</dbReference>